<dbReference type="Gene3D" id="3.40.50.1010">
    <property type="entry name" value="5'-nuclease"/>
    <property type="match status" value="1"/>
</dbReference>
<sequence length="269" mass="30548">MMTEKSAPGSKPSLTDSGIAEPRGSSLFELRPVDLLRHVSPIVTAVMVDAEFFLKRAHRLFGPTTPRDAAEKLHKLALDHLNDSHGQRTARLYRIFVYDAPPVAWKGHTPLRKRSLDLAQSPTAQWRHAFHETLRGLRKVALRLGEIPTNQVRWQLKAEVLKELINGKRRWEDLTDDDFRLDLRQKGVDMRLGLDIASLAYKRQVNQIVLISGDADFVPAAKLARREGIDFILDPMWATIRPDLYEHIDGLRSVCPRPSKKTQSNAEVS</sequence>
<reference evidence="3 4" key="1">
    <citation type="submission" date="2018-04" db="EMBL/GenBank/DDBJ databases">
        <title>Complete genome sequence of Hydrogenophilus thermoluteolus TH-1.</title>
        <authorList>
            <person name="Arai H."/>
        </authorList>
    </citation>
    <scope>NUCLEOTIDE SEQUENCE [LARGE SCALE GENOMIC DNA]</scope>
    <source>
        <strain evidence="3 4">TH-1</strain>
    </source>
</reference>
<dbReference type="Pfam" id="PF01936">
    <property type="entry name" value="NYN"/>
    <property type="match status" value="1"/>
</dbReference>
<evidence type="ECO:0000256" key="1">
    <source>
        <dbReference type="SAM" id="MobiDB-lite"/>
    </source>
</evidence>
<dbReference type="AlphaFoldDB" id="A0A2Z6DV37"/>
<accession>A0A2Z6DV37</accession>
<dbReference type="CDD" id="cd18722">
    <property type="entry name" value="PIN_NicB-like"/>
    <property type="match status" value="1"/>
</dbReference>
<evidence type="ECO:0000259" key="2">
    <source>
        <dbReference type="Pfam" id="PF01936"/>
    </source>
</evidence>
<dbReference type="EMBL" id="AP018558">
    <property type="protein sequence ID" value="BBD76296.1"/>
    <property type="molecule type" value="Genomic_DNA"/>
</dbReference>
<evidence type="ECO:0000313" key="4">
    <source>
        <dbReference type="Proteomes" id="UP000262004"/>
    </source>
</evidence>
<dbReference type="KEGG" id="htl:HPTL_0026"/>
<name>A0A2Z6DV37_HYDTE</name>
<dbReference type="Proteomes" id="UP000262004">
    <property type="component" value="Chromosome"/>
</dbReference>
<evidence type="ECO:0000313" key="3">
    <source>
        <dbReference type="EMBL" id="BBD76296.1"/>
    </source>
</evidence>
<keyword evidence="4" id="KW-1185">Reference proteome</keyword>
<dbReference type="InterPro" id="IPR021139">
    <property type="entry name" value="NYN"/>
</dbReference>
<dbReference type="GO" id="GO:0004540">
    <property type="term" value="F:RNA nuclease activity"/>
    <property type="evidence" value="ECO:0007669"/>
    <property type="project" value="InterPro"/>
</dbReference>
<feature type="region of interest" description="Disordered" evidence="1">
    <location>
        <begin position="1"/>
        <end position="21"/>
    </location>
</feature>
<proteinExistence type="predicted"/>
<organism evidence="3 4">
    <name type="scientific">Hydrogenophilus thermoluteolus</name>
    <name type="common">Pseudomonas hydrogenothermophila</name>
    <dbReference type="NCBI Taxonomy" id="297"/>
    <lineage>
        <taxon>Bacteria</taxon>
        <taxon>Pseudomonadati</taxon>
        <taxon>Pseudomonadota</taxon>
        <taxon>Hydrogenophilia</taxon>
        <taxon>Hydrogenophilales</taxon>
        <taxon>Hydrogenophilaceae</taxon>
        <taxon>Hydrogenophilus</taxon>
    </lineage>
</organism>
<feature type="domain" description="NYN" evidence="2">
    <location>
        <begin position="184"/>
        <end position="230"/>
    </location>
</feature>
<gene>
    <name evidence="3" type="ORF">HPTL_0026</name>
</gene>
<protein>
    <recommendedName>
        <fullName evidence="2">NYN domain-containing protein</fullName>
    </recommendedName>
</protein>